<dbReference type="EMBL" id="JACIEK010000021">
    <property type="protein sequence ID" value="MBB4000491.1"/>
    <property type="molecule type" value="Genomic_DNA"/>
</dbReference>
<organism evidence="1 2">
    <name type="scientific">Aureimonas pseudogalii</name>
    <dbReference type="NCBI Taxonomy" id="1744844"/>
    <lineage>
        <taxon>Bacteria</taxon>
        <taxon>Pseudomonadati</taxon>
        <taxon>Pseudomonadota</taxon>
        <taxon>Alphaproteobacteria</taxon>
        <taxon>Hyphomicrobiales</taxon>
        <taxon>Aurantimonadaceae</taxon>
        <taxon>Aureimonas</taxon>
    </lineage>
</organism>
<dbReference type="AlphaFoldDB" id="A0A7W6H8D5"/>
<proteinExistence type="predicted"/>
<sequence>MQTVPDRIQQHPSEAYFLLDRLRRQRITAVFEADAADELIAWGYARRSEGGLDITAAGLLNRQTS</sequence>
<protein>
    <submittedName>
        <fullName evidence="1">Uncharacterized protein</fullName>
    </submittedName>
</protein>
<dbReference type="Proteomes" id="UP000542776">
    <property type="component" value="Unassembled WGS sequence"/>
</dbReference>
<comment type="caution">
    <text evidence="1">The sequence shown here is derived from an EMBL/GenBank/DDBJ whole genome shotgun (WGS) entry which is preliminary data.</text>
</comment>
<accession>A0A7W6H8D5</accession>
<evidence type="ECO:0000313" key="2">
    <source>
        <dbReference type="Proteomes" id="UP000542776"/>
    </source>
</evidence>
<reference evidence="1 2" key="1">
    <citation type="submission" date="2020-08" db="EMBL/GenBank/DDBJ databases">
        <title>Genomic Encyclopedia of Type Strains, Phase IV (KMG-IV): sequencing the most valuable type-strain genomes for metagenomic binning, comparative biology and taxonomic classification.</title>
        <authorList>
            <person name="Goeker M."/>
        </authorList>
    </citation>
    <scope>NUCLEOTIDE SEQUENCE [LARGE SCALE GENOMIC DNA]</scope>
    <source>
        <strain evidence="1 2">DSM 102238</strain>
    </source>
</reference>
<gene>
    <name evidence="1" type="ORF">GGR04_004369</name>
</gene>
<name>A0A7W6H8D5_9HYPH</name>
<evidence type="ECO:0000313" key="1">
    <source>
        <dbReference type="EMBL" id="MBB4000491.1"/>
    </source>
</evidence>
<keyword evidence="2" id="KW-1185">Reference proteome</keyword>